<evidence type="ECO:0000313" key="2">
    <source>
        <dbReference type="Proteomes" id="UP000294134"/>
    </source>
</evidence>
<evidence type="ECO:0000313" key="1">
    <source>
        <dbReference type="EMBL" id="QBJ02656.1"/>
    </source>
</evidence>
<accession>A0A481W4I4</accession>
<proteinExistence type="predicted"/>
<dbReference type="EMBL" id="MK552327">
    <property type="protein sequence ID" value="QBJ02656.1"/>
    <property type="molecule type" value="Genomic_DNA"/>
</dbReference>
<sequence>MKGVIFFLVGVAVSSVSLSNLVTMADDRRAVQVVAKQEIVIGHRIGSLGQEILVTK</sequence>
<keyword evidence="2" id="KW-1185">Reference proteome</keyword>
<gene>
    <name evidence="1" type="ORF">PSA21_128</name>
</gene>
<reference evidence="1 2" key="1">
    <citation type="submission" date="2019-02" db="EMBL/GenBank/DDBJ databases">
        <authorList>
            <person name="Frampton R.A."/>
            <person name="Wojtus J.K."/>
            <person name="Fineran P.C."/>
            <person name="Hendrickson H.L."/>
        </authorList>
    </citation>
    <scope>NUCLEOTIDE SEQUENCE [LARGE SCALE GENOMIC DNA]</scope>
</reference>
<protein>
    <submittedName>
        <fullName evidence="1">Uncharacterized protein</fullName>
    </submittedName>
</protein>
<name>A0A481W4I4_9CAUD</name>
<dbReference type="Proteomes" id="UP000294134">
    <property type="component" value="Segment"/>
</dbReference>
<organism evidence="1 2">
    <name type="scientific">Pseudomonas phage Psa21</name>
    <dbReference type="NCBI Taxonomy" id="2530023"/>
    <lineage>
        <taxon>Viruses</taxon>
        <taxon>Duplodnaviria</taxon>
        <taxon>Heunggongvirae</taxon>
        <taxon>Uroviricota</taxon>
        <taxon>Caudoviricetes</taxon>
        <taxon>Chimalliviridae</taxon>
        <taxon>Tepukevirus</taxon>
        <taxon>Tepukevirus Psa21</taxon>
    </lineage>
</organism>